<accession>T1D1M4</accession>
<reference evidence="1 2" key="1">
    <citation type="journal article" date="2013" name="Genome Announc.">
        <title>Draft Genome Sequence of Helicobacter fennelliae Strain MRY12-0050, Isolated from a Bacteremia Patient.</title>
        <authorList>
            <person name="Rimbara E."/>
            <person name="Matsui M."/>
            <person name="Mori S."/>
            <person name="Suzuki S."/>
            <person name="Suzuki M."/>
            <person name="Kim H."/>
            <person name="Sekizuka T."/>
            <person name="Kuroda M."/>
            <person name="Shibayama K."/>
        </authorList>
    </citation>
    <scope>NUCLEOTIDE SEQUENCE [LARGE SCALE GENOMIC DNA]</scope>
    <source>
        <strain evidence="1 2">MRY12-0050</strain>
    </source>
</reference>
<proteinExistence type="predicted"/>
<gene>
    <name evidence="1" type="ORF">HFN_0262</name>
</gene>
<dbReference type="AlphaFoldDB" id="T1D1M4"/>
<dbReference type="Proteomes" id="UP000018143">
    <property type="component" value="Unassembled WGS sequence"/>
</dbReference>
<organism evidence="1 2">
    <name type="scientific">Helicobacter fennelliae MRY12-0050</name>
    <dbReference type="NCBI Taxonomy" id="1325130"/>
    <lineage>
        <taxon>Bacteria</taxon>
        <taxon>Pseudomonadati</taxon>
        <taxon>Campylobacterota</taxon>
        <taxon>Epsilonproteobacteria</taxon>
        <taxon>Campylobacterales</taxon>
        <taxon>Helicobacteraceae</taxon>
        <taxon>Helicobacter</taxon>
    </lineage>
</organism>
<name>T1D1M4_9HELI</name>
<dbReference type="EMBL" id="BASD01000018">
    <property type="protein sequence ID" value="GAD19131.1"/>
    <property type="molecule type" value="Genomic_DNA"/>
</dbReference>
<comment type="caution">
    <text evidence="1">The sequence shown here is derived from an EMBL/GenBank/DDBJ whole genome shotgun (WGS) entry which is preliminary data.</text>
</comment>
<sequence length="49" mass="5820">MQGRQDEAKENLNSSYGLPCNLTIARNDNFCVILSFHRKRRIQKRNNRI</sequence>
<evidence type="ECO:0000313" key="2">
    <source>
        <dbReference type="Proteomes" id="UP000018143"/>
    </source>
</evidence>
<evidence type="ECO:0000313" key="1">
    <source>
        <dbReference type="EMBL" id="GAD19131.1"/>
    </source>
</evidence>
<protein>
    <submittedName>
        <fullName evidence="1">Uncharacterized protein</fullName>
    </submittedName>
</protein>
<keyword evidence="2" id="KW-1185">Reference proteome</keyword>